<dbReference type="PANTHER" id="PTHR24067">
    <property type="entry name" value="UBIQUITIN-CONJUGATING ENZYME E2"/>
    <property type="match status" value="1"/>
</dbReference>
<name>A0A7C8RH53_ORBOL</name>
<dbReference type="GO" id="GO:0016740">
    <property type="term" value="F:transferase activity"/>
    <property type="evidence" value="ECO:0007669"/>
    <property type="project" value="UniProtKB-KW"/>
</dbReference>
<dbReference type="SUPFAM" id="SSF54495">
    <property type="entry name" value="UBC-like"/>
    <property type="match status" value="1"/>
</dbReference>
<keyword evidence="8" id="KW-0067">ATP-binding</keyword>
<evidence type="ECO:0000259" key="9">
    <source>
        <dbReference type="PROSITE" id="PS50127"/>
    </source>
</evidence>
<keyword evidence="8" id="KW-0547">Nucleotide-binding</keyword>
<dbReference type="InterPro" id="IPR050113">
    <property type="entry name" value="Ub_conjugating_enzyme"/>
</dbReference>
<gene>
    <name evidence="10" type="primary">UBC15</name>
    <name evidence="10" type="ORF">TWF970_011470</name>
</gene>
<dbReference type="InterPro" id="IPR000608">
    <property type="entry name" value="UBC"/>
</dbReference>
<comment type="caution">
    <text evidence="10">The sequence shown here is derived from an EMBL/GenBank/DDBJ whole genome shotgun (WGS) entry which is preliminary data.</text>
</comment>
<dbReference type="EMBL" id="JAABOJ010000009">
    <property type="protein sequence ID" value="KAF3284249.1"/>
    <property type="molecule type" value="Genomic_DNA"/>
</dbReference>
<dbReference type="InterPro" id="IPR023313">
    <property type="entry name" value="UBQ-conjugating_AS"/>
</dbReference>
<dbReference type="Proteomes" id="UP000474640">
    <property type="component" value="Unassembled WGS sequence"/>
</dbReference>
<proteinExistence type="inferred from homology"/>
<comment type="similarity">
    <text evidence="8">Belongs to the ubiquitin-conjugating enzyme family.</text>
</comment>
<evidence type="ECO:0000256" key="5">
    <source>
        <dbReference type="ARBA" id="ARBA00042179"/>
    </source>
</evidence>
<dbReference type="PROSITE" id="PS50127">
    <property type="entry name" value="UBC_2"/>
    <property type="match status" value="1"/>
</dbReference>
<keyword evidence="2 8" id="KW-0833">Ubl conjugation pathway</keyword>
<protein>
    <recommendedName>
        <fullName evidence="3">Ubiquitin-conjugating enzyme E2 2</fullName>
    </recommendedName>
    <alternativeName>
        <fullName evidence="5">E2 ubiquitin-conjugating enzyme 2</fullName>
    </alternativeName>
    <alternativeName>
        <fullName evidence="6">Ubiquitin carrier protein UBC2</fullName>
    </alternativeName>
    <alternativeName>
        <fullName evidence="4">Ubiquitin-protein ligase UBC2</fullName>
    </alternativeName>
</protein>
<evidence type="ECO:0000256" key="8">
    <source>
        <dbReference type="RuleBase" id="RU362109"/>
    </source>
</evidence>
<evidence type="ECO:0000313" key="10">
    <source>
        <dbReference type="EMBL" id="KAF3284249.1"/>
    </source>
</evidence>
<dbReference type="InterPro" id="IPR016135">
    <property type="entry name" value="UBQ-conjugating_enzyme/RWD"/>
</dbReference>
<dbReference type="PROSITE" id="PS00183">
    <property type="entry name" value="UBC_1"/>
    <property type="match status" value="1"/>
</dbReference>
<sequence length="202" mass="23024">MSSAPASAHLLKRQLKEMQNNKDIPGISCGLHKDNIYDWEVMLMVSDDVKYYGGTTVPIWVVRPDRKSGIESSLKGSKMLITSRLGGFFKARLIFPKEYPLMPPEMKFESPIWHPNIYPEGKVCISILHPPEEDKYGYESAAERWLPVHTPETILVSVLSMLSSPNDESPANLDAAKMWRENLPEFKKKVRKCVRDSLEDAF</sequence>
<feature type="domain" description="UBC core" evidence="9">
    <location>
        <begin position="6"/>
        <end position="199"/>
    </location>
</feature>
<dbReference type="SMART" id="SM00212">
    <property type="entry name" value="UBCc"/>
    <property type="match status" value="1"/>
</dbReference>
<dbReference type="AlphaFoldDB" id="A0A7C8RH53"/>
<organism evidence="10 11">
    <name type="scientific">Orbilia oligospora</name>
    <name type="common">Nematode-trapping fungus</name>
    <name type="synonym">Arthrobotrys oligospora</name>
    <dbReference type="NCBI Taxonomy" id="2813651"/>
    <lineage>
        <taxon>Eukaryota</taxon>
        <taxon>Fungi</taxon>
        <taxon>Dikarya</taxon>
        <taxon>Ascomycota</taxon>
        <taxon>Pezizomycotina</taxon>
        <taxon>Orbiliomycetes</taxon>
        <taxon>Orbiliales</taxon>
        <taxon>Orbiliaceae</taxon>
        <taxon>Orbilia</taxon>
    </lineage>
</organism>
<feature type="active site" description="Glycyl thioester intermediate" evidence="7">
    <location>
        <position position="124"/>
    </location>
</feature>
<evidence type="ECO:0000256" key="1">
    <source>
        <dbReference type="ARBA" id="ARBA00022679"/>
    </source>
</evidence>
<evidence type="ECO:0000256" key="6">
    <source>
        <dbReference type="ARBA" id="ARBA00042190"/>
    </source>
</evidence>
<dbReference type="CDD" id="cd23795">
    <property type="entry name" value="UBCc_UBE2G1"/>
    <property type="match status" value="1"/>
</dbReference>
<evidence type="ECO:0000256" key="3">
    <source>
        <dbReference type="ARBA" id="ARBA00039884"/>
    </source>
</evidence>
<evidence type="ECO:0000256" key="2">
    <source>
        <dbReference type="ARBA" id="ARBA00022786"/>
    </source>
</evidence>
<dbReference type="FunFam" id="3.10.110.10:FF:000051">
    <property type="entry name" value="ubiquitin-conjugating enzyme E2 R2-like"/>
    <property type="match status" value="1"/>
</dbReference>
<reference evidence="10 11" key="1">
    <citation type="submission" date="2020-01" db="EMBL/GenBank/DDBJ databases">
        <authorList>
            <person name="Palmer J.M."/>
        </authorList>
    </citation>
    <scope>NUCLEOTIDE SEQUENCE [LARGE SCALE GENOMIC DNA]</scope>
    <source>
        <strain evidence="10 11">TWF970</strain>
    </source>
</reference>
<dbReference type="GO" id="GO:0005524">
    <property type="term" value="F:ATP binding"/>
    <property type="evidence" value="ECO:0007669"/>
    <property type="project" value="UniProtKB-UniRule"/>
</dbReference>
<keyword evidence="1" id="KW-0808">Transferase</keyword>
<accession>A0A7C8RH53</accession>
<dbReference type="Gene3D" id="3.10.110.10">
    <property type="entry name" value="Ubiquitin Conjugating Enzyme"/>
    <property type="match status" value="1"/>
</dbReference>
<dbReference type="Pfam" id="PF00179">
    <property type="entry name" value="UQ_con"/>
    <property type="match status" value="1"/>
</dbReference>
<evidence type="ECO:0000313" key="11">
    <source>
        <dbReference type="Proteomes" id="UP000474640"/>
    </source>
</evidence>
<evidence type="ECO:0000256" key="4">
    <source>
        <dbReference type="ARBA" id="ARBA00041569"/>
    </source>
</evidence>
<dbReference type="OrthoDB" id="19692at2759"/>
<evidence type="ECO:0000256" key="7">
    <source>
        <dbReference type="PROSITE-ProRule" id="PRU10133"/>
    </source>
</evidence>